<proteinExistence type="predicted"/>
<evidence type="ECO:0000313" key="1">
    <source>
        <dbReference type="EMBL" id="MPC40201.1"/>
    </source>
</evidence>
<organism evidence="1 2">
    <name type="scientific">Portunus trituberculatus</name>
    <name type="common">Swimming crab</name>
    <name type="synonym">Neptunus trituberculatus</name>
    <dbReference type="NCBI Taxonomy" id="210409"/>
    <lineage>
        <taxon>Eukaryota</taxon>
        <taxon>Metazoa</taxon>
        <taxon>Ecdysozoa</taxon>
        <taxon>Arthropoda</taxon>
        <taxon>Crustacea</taxon>
        <taxon>Multicrustacea</taxon>
        <taxon>Malacostraca</taxon>
        <taxon>Eumalacostraca</taxon>
        <taxon>Eucarida</taxon>
        <taxon>Decapoda</taxon>
        <taxon>Pleocyemata</taxon>
        <taxon>Brachyura</taxon>
        <taxon>Eubrachyura</taxon>
        <taxon>Portunoidea</taxon>
        <taxon>Portunidae</taxon>
        <taxon>Portuninae</taxon>
        <taxon>Portunus</taxon>
    </lineage>
</organism>
<evidence type="ECO:0000313" key="2">
    <source>
        <dbReference type="Proteomes" id="UP000324222"/>
    </source>
</evidence>
<gene>
    <name evidence="1" type="ORF">E2C01_033758</name>
</gene>
<comment type="caution">
    <text evidence="1">The sequence shown here is derived from an EMBL/GenBank/DDBJ whole genome shotgun (WGS) entry which is preliminary data.</text>
</comment>
<accession>A0A5B7EZN9</accession>
<sequence>MTRHTPLSIHCHDVSPLTPKGPPYSQCLVHGAQRALVHGELFSLVETREMQPLGKIERVRIPGCCTSRRVMEVSFPGDLDLRWKALLLAGAIIIRYESW</sequence>
<dbReference type="Proteomes" id="UP000324222">
    <property type="component" value="Unassembled WGS sequence"/>
</dbReference>
<protein>
    <submittedName>
        <fullName evidence="1">Uncharacterized protein</fullName>
    </submittedName>
</protein>
<dbReference type="EMBL" id="VSRR010004612">
    <property type="protein sequence ID" value="MPC40201.1"/>
    <property type="molecule type" value="Genomic_DNA"/>
</dbReference>
<name>A0A5B7EZN9_PORTR</name>
<dbReference type="AlphaFoldDB" id="A0A5B7EZN9"/>
<reference evidence="1 2" key="1">
    <citation type="submission" date="2019-05" db="EMBL/GenBank/DDBJ databases">
        <title>Another draft genome of Portunus trituberculatus and its Hox gene families provides insights of decapod evolution.</title>
        <authorList>
            <person name="Jeong J.-H."/>
            <person name="Song I."/>
            <person name="Kim S."/>
            <person name="Choi T."/>
            <person name="Kim D."/>
            <person name="Ryu S."/>
            <person name="Kim W."/>
        </authorList>
    </citation>
    <scope>NUCLEOTIDE SEQUENCE [LARGE SCALE GENOMIC DNA]</scope>
    <source>
        <tissue evidence="1">Muscle</tissue>
    </source>
</reference>
<dbReference type="OrthoDB" id="6342712at2759"/>
<keyword evidence="2" id="KW-1185">Reference proteome</keyword>